<evidence type="ECO:0000256" key="1">
    <source>
        <dbReference type="SAM" id="Phobius"/>
    </source>
</evidence>
<organism evidence="2">
    <name type="scientific">Hyriopsis bialata</name>
    <dbReference type="NCBI Taxonomy" id="1903487"/>
    <lineage>
        <taxon>Eukaryota</taxon>
        <taxon>Metazoa</taxon>
        <taxon>Spiralia</taxon>
        <taxon>Lophotrochozoa</taxon>
        <taxon>Mollusca</taxon>
        <taxon>Bivalvia</taxon>
        <taxon>Autobranchia</taxon>
        <taxon>Heteroconchia</taxon>
        <taxon>Palaeoheterodonta</taxon>
        <taxon>Unionida</taxon>
        <taxon>Unionoidea</taxon>
        <taxon>Unionidae</taxon>
        <taxon>Gonideinae</taxon>
        <taxon>Hyriopsis</taxon>
    </lineage>
</organism>
<dbReference type="AlphaFoldDB" id="A0A8A3WK94"/>
<keyword evidence="1" id="KW-1133">Transmembrane helix</keyword>
<dbReference type="EMBL" id="MW242816">
    <property type="protein sequence ID" value="QTA71688.1"/>
    <property type="molecule type" value="Genomic_DNA"/>
</dbReference>
<gene>
    <name evidence="2" type="primary">atp8</name>
</gene>
<keyword evidence="1" id="KW-0812">Transmembrane</keyword>
<evidence type="ECO:0000313" key="2">
    <source>
        <dbReference type="EMBL" id="QTA71688.1"/>
    </source>
</evidence>
<keyword evidence="1" id="KW-0472">Membrane</keyword>
<feature type="transmembrane region" description="Helical" evidence="1">
    <location>
        <begin position="12"/>
        <end position="31"/>
    </location>
</feature>
<protein>
    <submittedName>
        <fullName evidence="2">ATP synthase F0 subunit 8</fullName>
    </submittedName>
</protein>
<reference evidence="2" key="1">
    <citation type="journal article" date="2020" name="Zool. J. Linn. Soc.">
        <title>Mitogenomic phylogeny and fossil-calibrated mutation rates for all F- and M-type mtDNA genes of the largest freshwater mussel family, the Unionidae (Bivalvia).</title>
        <authorList>
            <person name="Zieritz A."/>
            <person name="Froufe E."/>
            <person name="Bolotov I."/>
            <person name="Goncalves D.V."/>
            <person name="Aldridge D.C."/>
            <person name="Bogan A.E."/>
            <person name="Gan H.M."/>
            <person name="Gomes-Dos-Santos A."/>
            <person name="Sousa R."/>
            <person name="Teixeira A."/>
            <person name="Varandas S."/>
            <person name="Zanatta D."/>
            <person name="Lopes-Lima M."/>
        </authorList>
    </citation>
    <scope>NUCLEOTIDE SEQUENCE</scope>
    <source>
        <strain evidence="2">HyrBia_F</strain>
    </source>
</reference>
<sequence>MPQLSPMSWEIVFLVILVCWIFFSVSFWWMVRGDYCVRSSFLHSFSAVKENGFGWGFGNKKVK</sequence>
<name>A0A8A3WK94_9BIVA</name>
<accession>A0A8A3WK94</accession>
<dbReference type="RefSeq" id="YP_010233992.1">
    <property type="nucleotide sequence ID" value="NC_059764.1"/>
</dbReference>
<dbReference type="GeneID" id="69227737"/>
<proteinExistence type="predicted"/>
<geneLocation type="mitochondrion" evidence="2"/>
<keyword evidence="2" id="KW-0496">Mitochondrion</keyword>